<dbReference type="EnsemblProtists" id="HpaT809283">
    <property type="protein sequence ID" value="HpaP809283"/>
    <property type="gene ID" value="HpaG809283"/>
</dbReference>
<accession>M4BS92</accession>
<reference evidence="2" key="1">
    <citation type="journal article" date="2010" name="Science">
        <title>Signatures of adaptation to obligate biotrophy in the Hyaloperonospora arabidopsidis genome.</title>
        <authorList>
            <person name="Baxter L."/>
            <person name="Tripathy S."/>
            <person name="Ishaque N."/>
            <person name="Boot N."/>
            <person name="Cabral A."/>
            <person name="Kemen E."/>
            <person name="Thines M."/>
            <person name="Ah-Fong A."/>
            <person name="Anderson R."/>
            <person name="Badejoko W."/>
            <person name="Bittner-Eddy P."/>
            <person name="Boore J.L."/>
            <person name="Chibucos M.C."/>
            <person name="Coates M."/>
            <person name="Dehal P."/>
            <person name="Delehaunty K."/>
            <person name="Dong S."/>
            <person name="Downton P."/>
            <person name="Dumas B."/>
            <person name="Fabro G."/>
            <person name="Fronick C."/>
            <person name="Fuerstenberg S.I."/>
            <person name="Fulton L."/>
            <person name="Gaulin E."/>
            <person name="Govers F."/>
            <person name="Hughes L."/>
            <person name="Humphray S."/>
            <person name="Jiang R.H."/>
            <person name="Judelson H."/>
            <person name="Kamoun S."/>
            <person name="Kyung K."/>
            <person name="Meijer H."/>
            <person name="Minx P."/>
            <person name="Morris P."/>
            <person name="Nelson J."/>
            <person name="Phuntumart V."/>
            <person name="Qutob D."/>
            <person name="Rehmany A."/>
            <person name="Rougon-Cardoso A."/>
            <person name="Ryden P."/>
            <person name="Torto-Alalibo T."/>
            <person name="Studholme D."/>
            <person name="Wang Y."/>
            <person name="Win J."/>
            <person name="Wood J."/>
            <person name="Clifton S.W."/>
            <person name="Rogers J."/>
            <person name="Van den Ackerveken G."/>
            <person name="Jones J.D."/>
            <person name="McDowell J.M."/>
            <person name="Beynon J."/>
            <person name="Tyler B.M."/>
        </authorList>
    </citation>
    <scope>NUCLEOTIDE SEQUENCE [LARGE SCALE GENOMIC DNA]</scope>
    <source>
        <strain evidence="2">Emoy2</strain>
    </source>
</reference>
<dbReference type="PROSITE" id="PS51257">
    <property type="entry name" value="PROKAR_LIPOPROTEIN"/>
    <property type="match status" value="1"/>
</dbReference>
<protein>
    <submittedName>
        <fullName evidence="1">Uncharacterized protein</fullName>
    </submittedName>
</protein>
<reference evidence="1" key="2">
    <citation type="submission" date="2015-06" db="UniProtKB">
        <authorList>
            <consortium name="EnsemblProtists"/>
        </authorList>
    </citation>
    <scope>IDENTIFICATION</scope>
    <source>
        <strain evidence="1">Emoy2</strain>
    </source>
</reference>
<name>M4BS92_HYAAE</name>
<evidence type="ECO:0000313" key="1">
    <source>
        <dbReference type="EnsemblProtists" id="HpaP809283"/>
    </source>
</evidence>
<dbReference type="HOGENOM" id="CLU_2927540_0_0_1"/>
<evidence type="ECO:0000313" key="2">
    <source>
        <dbReference type="Proteomes" id="UP000011713"/>
    </source>
</evidence>
<organism evidence="1 2">
    <name type="scientific">Hyaloperonospora arabidopsidis (strain Emoy2)</name>
    <name type="common">Downy mildew agent</name>
    <name type="synonym">Peronospora arabidopsidis</name>
    <dbReference type="NCBI Taxonomy" id="559515"/>
    <lineage>
        <taxon>Eukaryota</taxon>
        <taxon>Sar</taxon>
        <taxon>Stramenopiles</taxon>
        <taxon>Oomycota</taxon>
        <taxon>Peronosporomycetes</taxon>
        <taxon>Peronosporales</taxon>
        <taxon>Peronosporaceae</taxon>
        <taxon>Hyaloperonospora</taxon>
    </lineage>
</organism>
<sequence>MRTKCAPRRSIHKGEPRRIFCCGYPTLSATSCGGRRQREDVNASLCRRPLTNSLPANQLFL</sequence>
<dbReference type="Proteomes" id="UP000011713">
    <property type="component" value="Unassembled WGS sequence"/>
</dbReference>
<dbReference type="VEuPathDB" id="FungiDB:HpaG809283"/>
<dbReference type="InParanoid" id="M4BS92"/>
<proteinExistence type="predicted"/>
<dbReference type="EMBL" id="JH598696">
    <property type="status" value="NOT_ANNOTATED_CDS"/>
    <property type="molecule type" value="Genomic_DNA"/>
</dbReference>
<keyword evidence="2" id="KW-1185">Reference proteome</keyword>
<dbReference type="AlphaFoldDB" id="M4BS92"/>